<sequence length="123" mass="13154">MVELRREAHRAEVEHLDAEVGQDNGRPHPGPPASTTLESGGQARVKVESRLPGGGPRGLSRVELVGQVGIREREGLASTTRDGISLGLESRPDCWSKRYLGASSRLLVSVLVVLEGSGWSYGV</sequence>
<accession>A0AAE0G255</accession>
<organism evidence="2 3">
    <name type="scientific">Cymbomonas tetramitiformis</name>
    <dbReference type="NCBI Taxonomy" id="36881"/>
    <lineage>
        <taxon>Eukaryota</taxon>
        <taxon>Viridiplantae</taxon>
        <taxon>Chlorophyta</taxon>
        <taxon>Pyramimonadophyceae</taxon>
        <taxon>Pyramimonadales</taxon>
        <taxon>Pyramimonadaceae</taxon>
        <taxon>Cymbomonas</taxon>
    </lineage>
</organism>
<comment type="caution">
    <text evidence="2">The sequence shown here is derived from an EMBL/GenBank/DDBJ whole genome shotgun (WGS) entry which is preliminary data.</text>
</comment>
<dbReference type="EMBL" id="LGRX02010551">
    <property type="protein sequence ID" value="KAK3270159.1"/>
    <property type="molecule type" value="Genomic_DNA"/>
</dbReference>
<reference evidence="2 3" key="1">
    <citation type="journal article" date="2015" name="Genome Biol. Evol.">
        <title>Comparative Genomics of a Bacterivorous Green Alga Reveals Evolutionary Causalities and Consequences of Phago-Mixotrophic Mode of Nutrition.</title>
        <authorList>
            <person name="Burns J.A."/>
            <person name="Paasch A."/>
            <person name="Narechania A."/>
            <person name="Kim E."/>
        </authorList>
    </citation>
    <scope>NUCLEOTIDE SEQUENCE [LARGE SCALE GENOMIC DNA]</scope>
    <source>
        <strain evidence="2 3">PLY_AMNH</strain>
    </source>
</reference>
<gene>
    <name evidence="2" type="ORF">CYMTET_21437</name>
</gene>
<dbReference type="AlphaFoldDB" id="A0AAE0G255"/>
<evidence type="ECO:0000313" key="3">
    <source>
        <dbReference type="Proteomes" id="UP001190700"/>
    </source>
</evidence>
<name>A0AAE0G255_9CHLO</name>
<feature type="region of interest" description="Disordered" evidence="1">
    <location>
        <begin position="15"/>
        <end position="58"/>
    </location>
</feature>
<dbReference type="Proteomes" id="UP001190700">
    <property type="component" value="Unassembled WGS sequence"/>
</dbReference>
<keyword evidence="3" id="KW-1185">Reference proteome</keyword>
<evidence type="ECO:0000256" key="1">
    <source>
        <dbReference type="SAM" id="MobiDB-lite"/>
    </source>
</evidence>
<proteinExistence type="predicted"/>
<protein>
    <submittedName>
        <fullName evidence="2">Uncharacterized protein</fullName>
    </submittedName>
</protein>
<evidence type="ECO:0000313" key="2">
    <source>
        <dbReference type="EMBL" id="KAK3270159.1"/>
    </source>
</evidence>